<name>A0A9X3UQ99_PASMD</name>
<dbReference type="Proteomes" id="UP001145481">
    <property type="component" value="Unassembled WGS sequence"/>
</dbReference>
<dbReference type="EMBL" id="JANJHC010000006">
    <property type="protein sequence ID" value="MDA5622705.1"/>
    <property type="molecule type" value="Genomic_DNA"/>
</dbReference>
<gene>
    <name evidence="1" type="ORF">NM948_03975</name>
</gene>
<evidence type="ECO:0000313" key="2">
    <source>
        <dbReference type="Proteomes" id="UP001145481"/>
    </source>
</evidence>
<dbReference type="AlphaFoldDB" id="A0A9X3UQ99"/>
<comment type="caution">
    <text evidence="1">The sequence shown here is derived from an EMBL/GenBank/DDBJ whole genome shotgun (WGS) entry which is preliminary data.</text>
</comment>
<evidence type="ECO:0000313" key="1">
    <source>
        <dbReference type="EMBL" id="MDA5622705.1"/>
    </source>
</evidence>
<proteinExistence type="predicted"/>
<protein>
    <submittedName>
        <fullName evidence="1">Uncharacterized protein</fullName>
    </submittedName>
</protein>
<accession>A0A9X3UQ99</accession>
<dbReference type="RefSeq" id="WP_151248778.1">
    <property type="nucleotide sequence ID" value="NZ_JADMLJ010000004.1"/>
</dbReference>
<sequence>MILREIQELSINLQKIIDEFNRNCMPEGYFICEETDGTIIITDEISCNQTILIREFLDKEKLTKKEVISLFKKHRF</sequence>
<reference evidence="1" key="1">
    <citation type="submission" date="2022-07" db="EMBL/GenBank/DDBJ databases">
        <title>Genome-based characterization of novel serogroup A variants of Pasteurella multocida.</title>
        <authorList>
            <person name="Prajapati A."/>
            <person name="Yogisharadhya R."/>
            <person name="Mohanty N."/>
            <person name="Chanda M."/>
            <person name="Mendem S.K."/>
            <person name="Siddaramappa S."/>
            <person name="Shivachandra S.B."/>
        </authorList>
    </citation>
    <scope>NUCLEOTIDE SEQUENCE</scope>
    <source>
        <strain evidence="1">NIVEDIPm19</strain>
    </source>
</reference>
<organism evidence="1 2">
    <name type="scientific">Pasteurella multocida</name>
    <dbReference type="NCBI Taxonomy" id="747"/>
    <lineage>
        <taxon>Bacteria</taxon>
        <taxon>Pseudomonadati</taxon>
        <taxon>Pseudomonadota</taxon>
        <taxon>Gammaproteobacteria</taxon>
        <taxon>Pasteurellales</taxon>
        <taxon>Pasteurellaceae</taxon>
        <taxon>Pasteurella</taxon>
    </lineage>
</organism>